<evidence type="ECO:0000256" key="4">
    <source>
        <dbReference type="ARBA" id="ARBA00022884"/>
    </source>
</evidence>
<feature type="compositionally biased region" description="Low complexity" evidence="6">
    <location>
        <begin position="37"/>
        <end position="55"/>
    </location>
</feature>
<dbReference type="InterPro" id="IPR040309">
    <property type="entry name" value="Naf1"/>
</dbReference>
<evidence type="ECO:0000256" key="1">
    <source>
        <dbReference type="ARBA" id="ARBA00004123"/>
    </source>
</evidence>
<name>A0A0M0J8V9_9EUKA</name>
<evidence type="ECO:0000313" key="7">
    <source>
        <dbReference type="EMBL" id="KOO23009.1"/>
    </source>
</evidence>
<evidence type="ECO:0000256" key="2">
    <source>
        <dbReference type="ARBA" id="ARBA00022517"/>
    </source>
</evidence>
<accession>A0A0M0J8V9</accession>
<keyword evidence="3" id="KW-0698">rRNA processing</keyword>
<keyword evidence="4" id="KW-0694">RNA-binding</keyword>
<feature type="region of interest" description="Disordered" evidence="6">
    <location>
        <begin position="1"/>
        <end position="74"/>
    </location>
</feature>
<dbReference type="AlphaFoldDB" id="A0A0M0J8V9"/>
<feature type="compositionally biased region" description="Acidic residues" evidence="6">
    <location>
        <begin position="318"/>
        <end position="331"/>
    </location>
</feature>
<feature type="region of interest" description="Disordered" evidence="6">
    <location>
        <begin position="372"/>
        <end position="406"/>
    </location>
</feature>
<dbReference type="EMBL" id="JWZX01003228">
    <property type="protein sequence ID" value="KOO23009.1"/>
    <property type="molecule type" value="Genomic_DNA"/>
</dbReference>
<dbReference type="GO" id="GO:0005634">
    <property type="term" value="C:nucleus"/>
    <property type="evidence" value="ECO:0007669"/>
    <property type="project" value="UniProtKB-SubCell"/>
</dbReference>
<evidence type="ECO:0000256" key="5">
    <source>
        <dbReference type="ARBA" id="ARBA00023242"/>
    </source>
</evidence>
<keyword evidence="8" id="KW-1185">Reference proteome</keyword>
<keyword evidence="5" id="KW-0539">Nucleus</keyword>
<feature type="compositionally biased region" description="Basic and acidic residues" evidence="6">
    <location>
        <begin position="7"/>
        <end position="22"/>
    </location>
</feature>
<dbReference type="Gene3D" id="2.40.10.230">
    <property type="entry name" value="Probable tRNA pseudouridine synthase domain"/>
    <property type="match status" value="1"/>
</dbReference>
<dbReference type="PANTHER" id="PTHR31633">
    <property type="entry name" value="H/ACA RIBONUCLEOPROTEIN COMPLEX NON-CORE SUBUNIT NAF1"/>
    <property type="match status" value="1"/>
</dbReference>
<protein>
    <submittedName>
        <fullName evidence="7">Snornp assembly factor</fullName>
    </submittedName>
</protein>
<reference evidence="8" key="1">
    <citation type="journal article" date="2015" name="PLoS Genet.">
        <title>Genome Sequence and Transcriptome Analyses of Chrysochromulina tobin: Metabolic Tools for Enhanced Algal Fitness in the Prominent Order Prymnesiales (Haptophyceae).</title>
        <authorList>
            <person name="Hovde B.T."/>
            <person name="Deodato C.R."/>
            <person name="Hunsperger H.M."/>
            <person name="Ryken S.A."/>
            <person name="Yost W."/>
            <person name="Jha R.K."/>
            <person name="Patterson J."/>
            <person name="Monnat R.J. Jr."/>
            <person name="Barlow S.B."/>
            <person name="Starkenburg S.R."/>
            <person name="Cattolico R.A."/>
        </authorList>
    </citation>
    <scope>NUCLEOTIDE SEQUENCE</scope>
    <source>
        <strain evidence="8">CCMP291</strain>
    </source>
</reference>
<dbReference type="GO" id="GO:0000493">
    <property type="term" value="P:box H/ACA snoRNP assembly"/>
    <property type="evidence" value="ECO:0007669"/>
    <property type="project" value="InterPro"/>
</dbReference>
<feature type="compositionally biased region" description="Low complexity" evidence="6">
    <location>
        <begin position="372"/>
        <end position="396"/>
    </location>
</feature>
<evidence type="ECO:0000313" key="8">
    <source>
        <dbReference type="Proteomes" id="UP000037460"/>
    </source>
</evidence>
<organism evidence="7 8">
    <name type="scientific">Chrysochromulina tobinii</name>
    <dbReference type="NCBI Taxonomy" id="1460289"/>
    <lineage>
        <taxon>Eukaryota</taxon>
        <taxon>Haptista</taxon>
        <taxon>Haptophyta</taxon>
        <taxon>Prymnesiophyceae</taxon>
        <taxon>Prymnesiales</taxon>
        <taxon>Chrysochromulinaceae</taxon>
        <taxon>Chrysochromulina</taxon>
    </lineage>
</organism>
<dbReference type="PANTHER" id="PTHR31633:SF1">
    <property type="entry name" value="H_ACA RIBONUCLEOPROTEIN COMPLEX NON-CORE SUBUNIT NAF1"/>
    <property type="match status" value="1"/>
</dbReference>
<proteinExistence type="predicted"/>
<evidence type="ECO:0000256" key="3">
    <source>
        <dbReference type="ARBA" id="ARBA00022552"/>
    </source>
</evidence>
<dbReference type="GO" id="GO:0006364">
    <property type="term" value="P:rRNA processing"/>
    <property type="evidence" value="ECO:0007669"/>
    <property type="project" value="UniProtKB-KW"/>
</dbReference>
<comment type="subcellular location">
    <subcellularLocation>
        <location evidence="1">Nucleus</location>
    </subcellularLocation>
</comment>
<dbReference type="OrthoDB" id="21550at2759"/>
<dbReference type="InterPro" id="IPR038664">
    <property type="entry name" value="Gar1/Naf1_Cbf5-bd_sf"/>
</dbReference>
<feature type="compositionally biased region" description="Acidic residues" evidence="6">
    <location>
        <begin position="56"/>
        <end position="65"/>
    </location>
</feature>
<dbReference type="GO" id="GO:0003723">
    <property type="term" value="F:RNA binding"/>
    <property type="evidence" value="ECO:0007669"/>
    <property type="project" value="UniProtKB-KW"/>
</dbReference>
<sequence>MLSEEAPFSRDFKGMGEDHFKGMSDAAEQAAKAGDGEVASAVVEDASESSSSGWESSDDEHEIDAESMPVDDPRRIQLERGTTLAEAAIVQTIVGLLVIVQAVPGLPPLDEGSVLCLPPSAAAAPLAATIGTPAVAQACKDATRGGDEGSGERSASASASVNALASIALNYESEEEVDALPDGAPTAAAAPMAVWGEDGRGGAAGAVDTDVSASAGVHAATDAYTTPGAGAAHDRAAAKNGEDDRPIAVGRIEEIFGPVARPNYSLRFADQATLDALGLRPGMRLYAAVEQANFLSTTAIMQSSLRGSDASDFHDEEPPAEELEFSDDEAEAEAKRRMKLGASARAKASHDAALGADADAVLGAAAAAYGAAGATGDCGSPGSGSKRARSGRGLLSHLMAGGEPYL</sequence>
<dbReference type="Proteomes" id="UP000037460">
    <property type="component" value="Unassembled WGS sequence"/>
</dbReference>
<feature type="region of interest" description="Disordered" evidence="6">
    <location>
        <begin position="306"/>
        <end position="331"/>
    </location>
</feature>
<evidence type="ECO:0000256" key="6">
    <source>
        <dbReference type="SAM" id="MobiDB-lite"/>
    </source>
</evidence>
<dbReference type="GO" id="GO:0005732">
    <property type="term" value="C:sno(s)RNA-containing ribonucleoprotein complex"/>
    <property type="evidence" value="ECO:0007669"/>
    <property type="project" value="InterPro"/>
</dbReference>
<comment type="caution">
    <text evidence="7">The sequence shown here is derived from an EMBL/GenBank/DDBJ whole genome shotgun (WGS) entry which is preliminary data.</text>
</comment>
<keyword evidence="2" id="KW-0690">Ribosome biogenesis</keyword>
<gene>
    <name evidence="7" type="ORF">Ctob_006737</name>
</gene>